<evidence type="ECO:0000313" key="2">
    <source>
        <dbReference type="Proteomes" id="UP001596043"/>
    </source>
</evidence>
<dbReference type="Proteomes" id="UP001596043">
    <property type="component" value="Unassembled WGS sequence"/>
</dbReference>
<evidence type="ECO:0008006" key="3">
    <source>
        <dbReference type="Google" id="ProtNLM"/>
    </source>
</evidence>
<comment type="caution">
    <text evidence="1">The sequence shown here is derived from an EMBL/GenBank/DDBJ whole genome shotgun (WGS) entry which is preliminary data.</text>
</comment>
<dbReference type="EMBL" id="JBHSFV010000002">
    <property type="protein sequence ID" value="MFC4633473.1"/>
    <property type="molecule type" value="Genomic_DNA"/>
</dbReference>
<organism evidence="1 2">
    <name type="scientific">Dokdonia ponticola</name>
    <dbReference type="NCBI Taxonomy" id="2041041"/>
    <lineage>
        <taxon>Bacteria</taxon>
        <taxon>Pseudomonadati</taxon>
        <taxon>Bacteroidota</taxon>
        <taxon>Flavobacteriia</taxon>
        <taxon>Flavobacteriales</taxon>
        <taxon>Flavobacteriaceae</taxon>
        <taxon>Dokdonia</taxon>
    </lineage>
</organism>
<protein>
    <recommendedName>
        <fullName evidence="3">DUF3019 domain-containing protein</fullName>
    </recommendedName>
</protein>
<dbReference type="RefSeq" id="WP_379977679.1">
    <property type="nucleotide sequence ID" value="NZ_JBHSFV010000002.1"/>
</dbReference>
<gene>
    <name evidence="1" type="ORF">ACFO3O_06120</name>
</gene>
<reference evidence="2" key="1">
    <citation type="journal article" date="2019" name="Int. J. Syst. Evol. Microbiol.">
        <title>The Global Catalogue of Microorganisms (GCM) 10K type strain sequencing project: providing services to taxonomists for standard genome sequencing and annotation.</title>
        <authorList>
            <consortium name="The Broad Institute Genomics Platform"/>
            <consortium name="The Broad Institute Genome Sequencing Center for Infectious Disease"/>
            <person name="Wu L."/>
            <person name="Ma J."/>
        </authorList>
    </citation>
    <scope>NUCLEOTIDE SEQUENCE [LARGE SCALE GENOMIC DNA]</scope>
    <source>
        <strain evidence="2">YJ-61-S</strain>
    </source>
</reference>
<sequence length="141" mass="16292">MKSAISIIYLCMITSLVTEPVMVGKTFRAPIFSICEEVTGDDSCAGKQVYMEFYFEKENVDVIEVTIDSCGKITSEMIDGFPWQWKKEKYWTLVLGDLERTKYTILENVRLTLQNDTLIGEKLNDAGEVSKEYRFRESKKM</sequence>
<proteinExistence type="predicted"/>
<keyword evidence="2" id="KW-1185">Reference proteome</keyword>
<evidence type="ECO:0000313" key="1">
    <source>
        <dbReference type="EMBL" id="MFC4633473.1"/>
    </source>
</evidence>
<accession>A0ABV9HTJ0</accession>
<name>A0ABV9HTJ0_9FLAO</name>